<dbReference type="GO" id="GO:0071011">
    <property type="term" value="C:precatalytic spliceosome"/>
    <property type="evidence" value="ECO:0007669"/>
    <property type="project" value="TreeGrafter"/>
</dbReference>
<dbReference type="PANTHER" id="PTHR19923:SF0">
    <property type="entry name" value="PLEIOTROPIC REGULATOR 1"/>
    <property type="match status" value="1"/>
</dbReference>
<dbReference type="GO" id="GO:0071013">
    <property type="term" value="C:catalytic step 2 spliceosome"/>
    <property type="evidence" value="ECO:0007669"/>
    <property type="project" value="TreeGrafter"/>
</dbReference>
<feature type="repeat" description="WD" evidence="4">
    <location>
        <begin position="92"/>
        <end position="131"/>
    </location>
</feature>
<dbReference type="GO" id="GO:0000974">
    <property type="term" value="C:Prp19 complex"/>
    <property type="evidence" value="ECO:0007669"/>
    <property type="project" value="TreeGrafter"/>
</dbReference>
<dbReference type="SUPFAM" id="SSF50978">
    <property type="entry name" value="WD40 repeat-like"/>
    <property type="match status" value="1"/>
</dbReference>
<dbReference type="VEuPathDB" id="MicrosporidiaDB:M896_121850"/>
<dbReference type="GO" id="GO:0000398">
    <property type="term" value="P:mRNA splicing, via spliceosome"/>
    <property type="evidence" value="ECO:0007669"/>
    <property type="project" value="InterPro"/>
</dbReference>
<dbReference type="InParanoid" id="A0A0B2UIT4"/>
<evidence type="ECO:0000313" key="6">
    <source>
        <dbReference type="Proteomes" id="UP000031056"/>
    </source>
</evidence>
<organism evidence="5 6">
    <name type="scientific">Ordospora colligata OC4</name>
    <dbReference type="NCBI Taxonomy" id="1354746"/>
    <lineage>
        <taxon>Eukaryota</taxon>
        <taxon>Fungi</taxon>
        <taxon>Fungi incertae sedis</taxon>
        <taxon>Microsporidia</taxon>
        <taxon>Ordosporidae</taxon>
        <taxon>Ordospora</taxon>
    </lineage>
</organism>
<dbReference type="STRING" id="1354746.A0A0B2UIT4"/>
<comment type="similarity">
    <text evidence="3">Belongs to the WD repeat PRL1/PRL2 family.</text>
</comment>
<dbReference type="PROSITE" id="PS50082">
    <property type="entry name" value="WD_REPEATS_2"/>
    <property type="match status" value="3"/>
</dbReference>
<dbReference type="PROSITE" id="PS00678">
    <property type="entry name" value="WD_REPEATS_1"/>
    <property type="match status" value="1"/>
</dbReference>
<feature type="repeat" description="WD" evidence="4">
    <location>
        <begin position="9"/>
        <end position="50"/>
    </location>
</feature>
<protein>
    <submittedName>
        <fullName evidence="5">Uncharacterized protein</fullName>
    </submittedName>
</protein>
<dbReference type="Gene3D" id="2.130.10.10">
    <property type="entry name" value="YVTN repeat-like/Quinoprotein amine dehydrogenase"/>
    <property type="match status" value="1"/>
</dbReference>
<dbReference type="PANTHER" id="PTHR19923">
    <property type="entry name" value="WD40 REPEAT PROTEINPRL1/PRL2-RELATED"/>
    <property type="match status" value="1"/>
</dbReference>
<proteinExistence type="inferred from homology"/>
<keyword evidence="2" id="KW-0677">Repeat</keyword>
<dbReference type="Proteomes" id="UP000031056">
    <property type="component" value="Unassembled WGS sequence"/>
</dbReference>
<accession>A0A0B2UIT4</accession>
<dbReference type="SMART" id="SM00320">
    <property type="entry name" value="WD40"/>
    <property type="match status" value="4"/>
</dbReference>
<evidence type="ECO:0000256" key="2">
    <source>
        <dbReference type="ARBA" id="ARBA00022737"/>
    </source>
</evidence>
<keyword evidence="1 4" id="KW-0853">WD repeat</keyword>
<dbReference type="GeneID" id="26262702"/>
<feature type="repeat" description="WD" evidence="4">
    <location>
        <begin position="132"/>
        <end position="171"/>
    </location>
</feature>
<dbReference type="InterPro" id="IPR045241">
    <property type="entry name" value="Prp46/PLRG1-like"/>
</dbReference>
<dbReference type="PROSITE" id="PS50294">
    <property type="entry name" value="WD_REPEATS_REGION"/>
    <property type="match status" value="1"/>
</dbReference>
<dbReference type="RefSeq" id="XP_014563004.1">
    <property type="nucleotide sequence ID" value="XM_014707518.1"/>
</dbReference>
<comment type="caution">
    <text evidence="5">The sequence shown here is derived from an EMBL/GenBank/DDBJ whole genome shotgun (WGS) entry which is preliminary data.</text>
</comment>
<keyword evidence="6" id="KW-1185">Reference proteome</keyword>
<dbReference type="InterPro" id="IPR019775">
    <property type="entry name" value="WD40_repeat_CS"/>
</dbReference>
<reference evidence="5 6" key="1">
    <citation type="journal article" date="2014" name="MBio">
        <title>The Ordospora colligata genome; evolution of extreme reduction in microsporidia and host-to-parasite horizontal gene transfer.</title>
        <authorList>
            <person name="Pombert J.-F."/>
            <person name="Haag K.L."/>
            <person name="Beidas S."/>
            <person name="Ebert D."/>
            <person name="Keeling P.J."/>
        </authorList>
    </citation>
    <scope>NUCLEOTIDE SEQUENCE [LARGE SCALE GENOMIC DNA]</scope>
    <source>
        <strain evidence="5 6">OC4</strain>
    </source>
</reference>
<sequence length="280" mass="31847">MDYKLTTVMKIHQGWIKSIDIDPYDAFVASSSMDRSIKLVDIKTKQLLASISQKSVCEDVKFSQTHPYIFCASNDGLIRCYDLVDREFIKEYYGHMSSVLCLDTYEDMLFSGSADCTVRAWDIRTKTCASIMKGHSLPINRIIYRHNSIYSCSMDGCINVWDKRNLRSSLAIISSNVSDMCFCGDSLFISNSKAVFECKQPLDTVIQVNTLCLQHYDDQHYIIGSDEFIIIKSKDTSIPDHRVNIFGMANTLKATSDRTKIIVGGISKNMEFLEKNEHDI</sequence>
<dbReference type="Pfam" id="PF00400">
    <property type="entry name" value="WD40"/>
    <property type="match status" value="4"/>
</dbReference>
<dbReference type="EMBL" id="JOKQ01000012">
    <property type="protein sequence ID" value="KHN68962.1"/>
    <property type="molecule type" value="Genomic_DNA"/>
</dbReference>
<evidence type="ECO:0000313" key="5">
    <source>
        <dbReference type="EMBL" id="KHN68962.1"/>
    </source>
</evidence>
<dbReference type="AlphaFoldDB" id="A0A0B2UIT4"/>
<evidence type="ECO:0000256" key="4">
    <source>
        <dbReference type="PROSITE-ProRule" id="PRU00221"/>
    </source>
</evidence>
<name>A0A0B2UIT4_9MICR</name>
<dbReference type="InterPro" id="IPR001680">
    <property type="entry name" value="WD40_rpt"/>
</dbReference>
<dbReference type="HOGENOM" id="CLU_994078_0_0_1"/>
<dbReference type="InterPro" id="IPR015943">
    <property type="entry name" value="WD40/YVTN_repeat-like_dom_sf"/>
</dbReference>
<evidence type="ECO:0000256" key="3">
    <source>
        <dbReference type="ARBA" id="ARBA00025726"/>
    </source>
</evidence>
<dbReference type="OrthoDB" id="10256122at2759"/>
<gene>
    <name evidence="5" type="ORF">M896_121850</name>
</gene>
<dbReference type="InterPro" id="IPR036322">
    <property type="entry name" value="WD40_repeat_dom_sf"/>
</dbReference>
<evidence type="ECO:0000256" key="1">
    <source>
        <dbReference type="ARBA" id="ARBA00022574"/>
    </source>
</evidence>